<dbReference type="Proteomes" id="UP000294498">
    <property type="component" value="Unassembled WGS sequence"/>
</dbReference>
<protein>
    <submittedName>
        <fullName evidence="3">Uncharacterized protein DUF4296</fullName>
    </submittedName>
</protein>
<evidence type="ECO:0000256" key="1">
    <source>
        <dbReference type="SAM" id="MobiDB-lite"/>
    </source>
</evidence>
<dbReference type="OrthoDB" id="655149at2"/>
<dbReference type="PROSITE" id="PS51257">
    <property type="entry name" value="PROKAR_LIPOPROTEIN"/>
    <property type="match status" value="1"/>
</dbReference>
<feature type="compositionally biased region" description="Pro residues" evidence="1">
    <location>
        <begin position="171"/>
        <end position="181"/>
    </location>
</feature>
<dbReference type="RefSeq" id="WP_133995284.1">
    <property type="nucleotide sequence ID" value="NZ_SODV01000002.1"/>
</dbReference>
<reference evidence="3 4" key="1">
    <citation type="submission" date="2019-03" db="EMBL/GenBank/DDBJ databases">
        <title>Genomic Encyclopedia of Type Strains, Phase IV (KMG-IV): sequencing the most valuable type-strain genomes for metagenomic binning, comparative biology and taxonomic classification.</title>
        <authorList>
            <person name="Goeker M."/>
        </authorList>
    </citation>
    <scope>NUCLEOTIDE SEQUENCE [LARGE SCALE GENOMIC DNA]</scope>
    <source>
        <strain evidence="3 4">DSM 100059</strain>
    </source>
</reference>
<gene>
    <name evidence="3" type="ORF">EDB95_3496</name>
</gene>
<dbReference type="InterPro" id="IPR025381">
    <property type="entry name" value="DUF4296"/>
</dbReference>
<dbReference type="AlphaFoldDB" id="A0A4R8DE50"/>
<proteinExistence type="predicted"/>
<evidence type="ECO:0000259" key="2">
    <source>
        <dbReference type="Pfam" id="PF14129"/>
    </source>
</evidence>
<comment type="caution">
    <text evidence="3">The sequence shown here is derived from an EMBL/GenBank/DDBJ whole genome shotgun (WGS) entry which is preliminary data.</text>
</comment>
<organism evidence="3 4">
    <name type="scientific">Dinghuibacter silviterrae</name>
    <dbReference type="NCBI Taxonomy" id="1539049"/>
    <lineage>
        <taxon>Bacteria</taxon>
        <taxon>Pseudomonadati</taxon>
        <taxon>Bacteroidota</taxon>
        <taxon>Chitinophagia</taxon>
        <taxon>Chitinophagales</taxon>
        <taxon>Chitinophagaceae</taxon>
        <taxon>Dinghuibacter</taxon>
    </lineage>
</organism>
<accession>A0A4R8DE50</accession>
<feature type="domain" description="DUF4296" evidence="2">
    <location>
        <begin position="29"/>
        <end position="111"/>
    </location>
</feature>
<keyword evidence="4" id="KW-1185">Reference proteome</keyword>
<evidence type="ECO:0000313" key="3">
    <source>
        <dbReference type="EMBL" id="TDW95685.1"/>
    </source>
</evidence>
<dbReference type="EMBL" id="SODV01000002">
    <property type="protein sequence ID" value="TDW95685.1"/>
    <property type="molecule type" value="Genomic_DNA"/>
</dbReference>
<sequence length="245" mass="25519">MRKCIVGAIVSCWIIAGTACRNMSPGGNAIIAKDTMQVLLWEMFEADAYNETRMVADTNFKHDTAYAALYTDIFRTHHVTRAQFADSYDYYMSRPDVLRAMIDTMTERANRDMMKEGAGPHQPVRTFTPPLAHPPGPVGPDGRPMPVRPVTPFGRPGAPPPGTITPFGPHGAPPPGRPGGQPPGKLGGPGGPPPGKPGGPGAPPPGKPGASPPGKPGGPSPAKPGAHQGPPPGKVSPKPQPQAIP</sequence>
<evidence type="ECO:0000313" key="4">
    <source>
        <dbReference type="Proteomes" id="UP000294498"/>
    </source>
</evidence>
<dbReference type="Pfam" id="PF14129">
    <property type="entry name" value="DUF4296"/>
    <property type="match status" value="1"/>
</dbReference>
<feature type="region of interest" description="Disordered" evidence="1">
    <location>
        <begin position="114"/>
        <end position="245"/>
    </location>
</feature>
<name>A0A4R8DE50_9BACT</name>
<feature type="compositionally biased region" description="Pro residues" evidence="1">
    <location>
        <begin position="229"/>
        <end position="245"/>
    </location>
</feature>
<dbReference type="PRINTS" id="PR01217">
    <property type="entry name" value="PRICHEXTENSN"/>
</dbReference>
<feature type="compositionally biased region" description="Pro residues" evidence="1">
    <location>
        <begin position="190"/>
        <end position="222"/>
    </location>
</feature>